<dbReference type="GeneID" id="6073392"/>
<dbReference type="EMBL" id="DS547095">
    <property type="protein sequence ID" value="EDR11517.1"/>
    <property type="molecule type" value="Genomic_DNA"/>
</dbReference>
<protein>
    <submittedName>
        <fullName evidence="1">Predicted protein</fullName>
    </submittedName>
</protein>
<dbReference type="AlphaFoldDB" id="B0D0T1"/>
<evidence type="ECO:0000313" key="1">
    <source>
        <dbReference type="EMBL" id="EDR11517.1"/>
    </source>
</evidence>
<organism evidence="2">
    <name type="scientific">Laccaria bicolor (strain S238N-H82 / ATCC MYA-4686)</name>
    <name type="common">Bicoloured deceiver</name>
    <name type="synonym">Laccaria laccata var. bicolor</name>
    <dbReference type="NCBI Taxonomy" id="486041"/>
    <lineage>
        <taxon>Eukaryota</taxon>
        <taxon>Fungi</taxon>
        <taxon>Dikarya</taxon>
        <taxon>Basidiomycota</taxon>
        <taxon>Agaricomycotina</taxon>
        <taxon>Agaricomycetes</taxon>
        <taxon>Agaricomycetidae</taxon>
        <taxon>Agaricales</taxon>
        <taxon>Agaricineae</taxon>
        <taxon>Hydnangiaceae</taxon>
        <taxon>Laccaria</taxon>
    </lineage>
</organism>
<dbReference type="GO" id="GO:0043248">
    <property type="term" value="P:proteasome assembly"/>
    <property type="evidence" value="ECO:0007669"/>
    <property type="project" value="InterPro"/>
</dbReference>
<dbReference type="PANTHER" id="PTHR33559:SF1">
    <property type="entry name" value="PROTEASOME ASSEMBLY CHAPERONE 4"/>
    <property type="match status" value="1"/>
</dbReference>
<dbReference type="Pfam" id="PF16093">
    <property type="entry name" value="PAC4"/>
    <property type="match status" value="1"/>
</dbReference>
<dbReference type="Proteomes" id="UP000001194">
    <property type="component" value="Unassembled WGS sequence"/>
</dbReference>
<dbReference type="InterPro" id="IPR032157">
    <property type="entry name" value="PAC4"/>
</dbReference>
<name>B0D0T1_LACBS</name>
<sequence>MLVTTKYLESQNASLPSLVLQVTQLVDSYMLWIGVSEGSPDDAQITVMRGRLSKDWACAMPPKAPSLVGPATSFFRSSTSDVALSMAQRLAKRFKKQMFLSVDVPHSFLSMGNGQELLLEAERGIVVTLKEMEGAQTK</sequence>
<evidence type="ECO:0000313" key="2">
    <source>
        <dbReference type="Proteomes" id="UP000001194"/>
    </source>
</evidence>
<proteinExistence type="predicted"/>
<dbReference type="InParanoid" id="B0D0T1"/>
<keyword evidence="2" id="KW-1185">Reference proteome</keyword>
<dbReference type="PANTHER" id="PTHR33559">
    <property type="entry name" value="PROTEASOME ASSEMBLY CHAPERONE 4"/>
    <property type="match status" value="1"/>
</dbReference>
<dbReference type="OrthoDB" id="368507at2759"/>
<dbReference type="KEGG" id="lbc:LACBIDRAFT_313770"/>
<accession>B0D0T1</accession>
<dbReference type="HOGENOM" id="CLU_120624_0_0_1"/>
<dbReference type="RefSeq" id="XP_001877414.1">
    <property type="nucleotide sequence ID" value="XM_001877379.1"/>
</dbReference>
<gene>
    <name evidence="1" type="ORF">LACBIDRAFT_313770</name>
</gene>
<reference evidence="1 2" key="1">
    <citation type="journal article" date="2008" name="Nature">
        <title>The genome of Laccaria bicolor provides insights into mycorrhizal symbiosis.</title>
        <authorList>
            <person name="Martin F."/>
            <person name="Aerts A."/>
            <person name="Ahren D."/>
            <person name="Brun A."/>
            <person name="Danchin E.G.J."/>
            <person name="Duchaussoy F."/>
            <person name="Gibon J."/>
            <person name="Kohler A."/>
            <person name="Lindquist E."/>
            <person name="Pereda V."/>
            <person name="Salamov A."/>
            <person name="Shapiro H.J."/>
            <person name="Wuyts J."/>
            <person name="Blaudez D."/>
            <person name="Buee M."/>
            <person name="Brokstein P."/>
            <person name="Canbaeck B."/>
            <person name="Cohen D."/>
            <person name="Courty P.E."/>
            <person name="Coutinho P.M."/>
            <person name="Delaruelle C."/>
            <person name="Detter J.C."/>
            <person name="Deveau A."/>
            <person name="DiFazio S."/>
            <person name="Duplessis S."/>
            <person name="Fraissinet-Tachet L."/>
            <person name="Lucic E."/>
            <person name="Frey-Klett P."/>
            <person name="Fourrey C."/>
            <person name="Feussner I."/>
            <person name="Gay G."/>
            <person name="Grimwood J."/>
            <person name="Hoegger P.J."/>
            <person name="Jain P."/>
            <person name="Kilaru S."/>
            <person name="Labbe J."/>
            <person name="Lin Y.C."/>
            <person name="Legue V."/>
            <person name="Le Tacon F."/>
            <person name="Marmeisse R."/>
            <person name="Melayah D."/>
            <person name="Montanini B."/>
            <person name="Muratet M."/>
            <person name="Nehls U."/>
            <person name="Niculita-Hirzel H."/>
            <person name="Oudot-Le Secq M.P."/>
            <person name="Peter M."/>
            <person name="Quesneville H."/>
            <person name="Rajashekar B."/>
            <person name="Reich M."/>
            <person name="Rouhier N."/>
            <person name="Schmutz J."/>
            <person name="Yin T."/>
            <person name="Chalot M."/>
            <person name="Henrissat B."/>
            <person name="Kuees U."/>
            <person name="Lucas S."/>
            <person name="Van de Peer Y."/>
            <person name="Podila G.K."/>
            <person name="Polle A."/>
            <person name="Pukkila P.J."/>
            <person name="Richardson P.M."/>
            <person name="Rouze P."/>
            <person name="Sanders I.R."/>
            <person name="Stajich J.E."/>
            <person name="Tunlid A."/>
            <person name="Tuskan G."/>
            <person name="Grigoriev I.V."/>
        </authorList>
    </citation>
    <scope>NUCLEOTIDE SEQUENCE [LARGE SCALE GENOMIC DNA]</scope>
    <source>
        <strain evidence="2">S238N-H82 / ATCC MYA-4686</strain>
    </source>
</reference>